<dbReference type="EMBL" id="CP001032">
    <property type="protein sequence ID" value="ACB77450.1"/>
    <property type="molecule type" value="Genomic_DNA"/>
</dbReference>
<organism evidence="2 3">
    <name type="scientific">Opitutus terrae (strain DSM 11246 / JCM 15787 / PB90-1)</name>
    <dbReference type="NCBI Taxonomy" id="452637"/>
    <lineage>
        <taxon>Bacteria</taxon>
        <taxon>Pseudomonadati</taxon>
        <taxon>Verrucomicrobiota</taxon>
        <taxon>Opitutia</taxon>
        <taxon>Opitutales</taxon>
        <taxon>Opitutaceae</taxon>
        <taxon>Opitutus</taxon>
    </lineage>
</organism>
<feature type="transmembrane region" description="Helical" evidence="1">
    <location>
        <begin position="53"/>
        <end position="75"/>
    </location>
</feature>
<dbReference type="RefSeq" id="WP_012376978.1">
    <property type="nucleotide sequence ID" value="NC_010571.1"/>
</dbReference>
<evidence type="ECO:0000313" key="2">
    <source>
        <dbReference type="EMBL" id="ACB77450.1"/>
    </source>
</evidence>
<keyword evidence="1" id="KW-0812">Transmembrane</keyword>
<reference evidence="2 3" key="1">
    <citation type="journal article" date="2011" name="J. Bacteriol.">
        <title>Genome sequence of the verrucomicrobium Opitutus terrae PB90-1, an abundant inhabitant of rice paddy soil ecosystems.</title>
        <authorList>
            <person name="van Passel M.W."/>
            <person name="Kant R."/>
            <person name="Palva A."/>
            <person name="Copeland A."/>
            <person name="Lucas S."/>
            <person name="Lapidus A."/>
            <person name="Glavina del Rio T."/>
            <person name="Pitluck S."/>
            <person name="Goltsman E."/>
            <person name="Clum A."/>
            <person name="Sun H."/>
            <person name="Schmutz J."/>
            <person name="Larimer F.W."/>
            <person name="Land M.L."/>
            <person name="Hauser L."/>
            <person name="Kyrpides N."/>
            <person name="Mikhailova N."/>
            <person name="Richardson P.P."/>
            <person name="Janssen P.H."/>
            <person name="de Vos W.M."/>
            <person name="Smidt H."/>
        </authorList>
    </citation>
    <scope>NUCLEOTIDE SEQUENCE [LARGE SCALE GENOMIC DNA]</scope>
    <source>
        <strain evidence="3">DSM 11246 / JCM 15787 / PB90-1</strain>
    </source>
</reference>
<dbReference type="KEGG" id="ote:Oter_4177"/>
<dbReference type="AlphaFoldDB" id="B2A0B4"/>
<evidence type="ECO:0000313" key="3">
    <source>
        <dbReference type="Proteomes" id="UP000007013"/>
    </source>
</evidence>
<keyword evidence="3" id="KW-1185">Reference proteome</keyword>
<evidence type="ECO:0000256" key="1">
    <source>
        <dbReference type="SAM" id="Phobius"/>
    </source>
</evidence>
<protein>
    <submittedName>
        <fullName evidence="2">Uncharacterized protein</fullName>
    </submittedName>
</protein>
<keyword evidence="1" id="KW-0472">Membrane</keyword>
<keyword evidence="1" id="KW-1133">Transmembrane helix</keyword>
<sequence length="98" mass="10685">MKPEQTAWLRLTTAARQVRDDRETAAPYGFATRVAARAMAGPKISAEALFERFSWRALGLAGLLALISVATNYSAVASSNDDDVFANDVVVTELFDLY</sequence>
<dbReference type="HOGENOM" id="CLU_2331028_0_0_0"/>
<name>B2A0B4_OPITP</name>
<accession>B2A0B4</accession>
<dbReference type="Proteomes" id="UP000007013">
    <property type="component" value="Chromosome"/>
</dbReference>
<gene>
    <name evidence="2" type="ordered locus">Oter_4177</name>
</gene>
<proteinExistence type="predicted"/>
<dbReference type="STRING" id="452637.Oter_4177"/>
<dbReference type="OrthoDB" id="200267at2"/>